<dbReference type="SUPFAM" id="SSF50249">
    <property type="entry name" value="Nucleic acid-binding proteins"/>
    <property type="match status" value="1"/>
</dbReference>
<reference evidence="8" key="2">
    <citation type="journal article" date="2021" name="PeerJ">
        <title>Extensive microbial diversity within the chicken gut microbiome revealed by metagenomics and culture.</title>
        <authorList>
            <person name="Gilroy R."/>
            <person name="Ravi A."/>
            <person name="Getino M."/>
            <person name="Pursley I."/>
            <person name="Horton D.L."/>
            <person name="Alikhan N.F."/>
            <person name="Baker D."/>
            <person name="Gharbi K."/>
            <person name="Hall N."/>
            <person name="Watson M."/>
            <person name="Adriaenssens E.M."/>
            <person name="Foster-Nyarko E."/>
            <person name="Jarju S."/>
            <person name="Secka A."/>
            <person name="Antonio M."/>
            <person name="Oren A."/>
            <person name="Chaudhuri R.R."/>
            <person name="La Ragione R."/>
            <person name="Hildebrand F."/>
            <person name="Pallen M.J."/>
        </authorList>
    </citation>
    <scope>NUCLEOTIDE SEQUENCE</scope>
    <source>
        <strain evidence="8">17213</strain>
    </source>
</reference>
<keyword evidence="3 6" id="KW-0238">DNA-binding</keyword>
<dbReference type="CDD" id="cd14332">
    <property type="entry name" value="UBA_RuvA_C"/>
    <property type="match status" value="1"/>
</dbReference>
<comment type="subunit">
    <text evidence="6">Homotetramer. Forms an RuvA(8)-RuvB(12)-Holliday junction (HJ) complex. HJ DNA is sandwiched between 2 RuvA tetramers; dsDNA enters through RuvA and exits via RuvB. An RuvB hexamer assembles on each DNA strand where it exits the tetramer. Each RuvB hexamer is contacted by two RuvA subunits (via domain III) on 2 adjacent RuvB subunits; this complex drives branch migration. In the full resolvosome a probable DNA-RuvA(4)-RuvB(12)-RuvC(2) complex forms which resolves the HJ.</text>
</comment>
<dbReference type="InterPro" id="IPR036267">
    <property type="entry name" value="RuvA_C_sf"/>
</dbReference>
<dbReference type="NCBIfam" id="TIGR00084">
    <property type="entry name" value="ruvA"/>
    <property type="match status" value="1"/>
</dbReference>
<dbReference type="GO" id="GO:0009379">
    <property type="term" value="C:Holliday junction helicase complex"/>
    <property type="evidence" value="ECO:0007669"/>
    <property type="project" value="InterPro"/>
</dbReference>
<dbReference type="GO" id="GO:0006281">
    <property type="term" value="P:DNA repair"/>
    <property type="evidence" value="ECO:0007669"/>
    <property type="project" value="UniProtKB-UniRule"/>
</dbReference>
<dbReference type="Gene3D" id="1.10.150.20">
    <property type="entry name" value="5' to 3' exonuclease, C-terminal subdomain"/>
    <property type="match status" value="1"/>
</dbReference>
<organism evidence="8 9">
    <name type="scientific">Candidatus Avisuccinivibrio stercorigallinarum</name>
    <dbReference type="NCBI Taxonomy" id="2840704"/>
    <lineage>
        <taxon>Bacteria</taxon>
        <taxon>Pseudomonadati</taxon>
        <taxon>Pseudomonadota</taxon>
        <taxon>Gammaproteobacteria</taxon>
        <taxon>Aeromonadales</taxon>
        <taxon>Succinivibrionaceae</taxon>
        <taxon>Succinivibrionaceae incertae sedis</taxon>
        <taxon>Candidatus Avisuccinivibrio</taxon>
    </lineage>
</organism>
<evidence type="ECO:0000256" key="1">
    <source>
        <dbReference type="ARBA" id="ARBA00022490"/>
    </source>
</evidence>
<comment type="similarity">
    <text evidence="6">Belongs to the RuvA family.</text>
</comment>
<dbReference type="Pfam" id="PF14520">
    <property type="entry name" value="HHH_5"/>
    <property type="match status" value="1"/>
</dbReference>
<comment type="domain">
    <text evidence="6">Has three domains with a flexible linker between the domains II and III and assumes an 'L' shape. Domain III is highly mobile and contacts RuvB.</text>
</comment>
<accession>A0A9D9DA77</accession>
<dbReference type="InterPro" id="IPR011114">
    <property type="entry name" value="RuvA_C"/>
</dbReference>
<feature type="domain" description="Helix-hairpin-helix DNA-binding motif class 1" evidence="7">
    <location>
        <begin position="72"/>
        <end position="91"/>
    </location>
</feature>
<dbReference type="GO" id="GO:0006310">
    <property type="term" value="P:DNA recombination"/>
    <property type="evidence" value="ECO:0007669"/>
    <property type="project" value="UniProtKB-UniRule"/>
</dbReference>
<evidence type="ECO:0000256" key="2">
    <source>
        <dbReference type="ARBA" id="ARBA00022763"/>
    </source>
</evidence>
<keyword evidence="2 6" id="KW-0227">DNA damage</keyword>
<dbReference type="AlphaFoldDB" id="A0A9D9DA77"/>
<name>A0A9D9DA77_9GAMM</name>
<dbReference type="InterPro" id="IPR012340">
    <property type="entry name" value="NA-bd_OB-fold"/>
</dbReference>
<evidence type="ECO:0000313" key="8">
    <source>
        <dbReference type="EMBL" id="MBO8415273.1"/>
    </source>
</evidence>
<dbReference type="GO" id="GO:0048476">
    <property type="term" value="C:Holliday junction resolvase complex"/>
    <property type="evidence" value="ECO:0007669"/>
    <property type="project" value="UniProtKB-UniRule"/>
</dbReference>
<keyword evidence="5 6" id="KW-0234">DNA repair</keyword>
<dbReference type="Gene3D" id="1.10.8.10">
    <property type="entry name" value="DNA helicase RuvA subunit, C-terminal domain"/>
    <property type="match status" value="1"/>
</dbReference>
<evidence type="ECO:0000256" key="5">
    <source>
        <dbReference type="ARBA" id="ARBA00023204"/>
    </source>
</evidence>
<dbReference type="GO" id="GO:0000400">
    <property type="term" value="F:four-way junction DNA binding"/>
    <property type="evidence" value="ECO:0007669"/>
    <property type="project" value="UniProtKB-UniRule"/>
</dbReference>
<reference evidence="8" key="1">
    <citation type="submission" date="2020-10" db="EMBL/GenBank/DDBJ databases">
        <authorList>
            <person name="Gilroy R."/>
        </authorList>
    </citation>
    <scope>NUCLEOTIDE SEQUENCE</scope>
    <source>
        <strain evidence="8">17213</strain>
    </source>
</reference>
<dbReference type="SMART" id="SM00278">
    <property type="entry name" value="HhH1"/>
    <property type="match status" value="2"/>
</dbReference>
<protein>
    <recommendedName>
        <fullName evidence="6">Holliday junction branch migration complex subunit RuvA</fullName>
    </recommendedName>
</protein>
<comment type="subcellular location">
    <subcellularLocation>
        <location evidence="6">Cytoplasm</location>
    </subcellularLocation>
</comment>
<keyword evidence="1 6" id="KW-0963">Cytoplasm</keyword>
<keyword evidence="4 6" id="KW-0233">DNA recombination</keyword>
<proteinExistence type="inferred from homology"/>
<dbReference type="Gene3D" id="2.40.50.140">
    <property type="entry name" value="Nucleic acid-binding proteins"/>
    <property type="match status" value="1"/>
</dbReference>
<dbReference type="InterPro" id="IPR000085">
    <property type="entry name" value="RuvA"/>
</dbReference>
<dbReference type="GO" id="GO:0009378">
    <property type="term" value="F:four-way junction helicase activity"/>
    <property type="evidence" value="ECO:0007669"/>
    <property type="project" value="InterPro"/>
</dbReference>
<dbReference type="Pfam" id="PF01330">
    <property type="entry name" value="RuvA_N"/>
    <property type="match status" value="1"/>
</dbReference>
<comment type="function">
    <text evidence="6">The RuvA-RuvB-RuvC complex processes Holliday junction (HJ) DNA during genetic recombination and DNA repair, while the RuvA-RuvB complex plays an important role in the rescue of blocked DNA replication forks via replication fork reversal (RFR). RuvA specifically binds to HJ cruciform DNA, conferring on it an open structure. The RuvB hexamer acts as an ATP-dependent pump, pulling dsDNA into and through the RuvAB complex. HJ branch migration allows RuvC to scan DNA until it finds its consensus sequence, where it cleaves and resolves the cruciform DNA.</text>
</comment>
<dbReference type="GO" id="GO:0005737">
    <property type="term" value="C:cytoplasm"/>
    <property type="evidence" value="ECO:0007669"/>
    <property type="project" value="UniProtKB-SubCell"/>
</dbReference>
<dbReference type="InterPro" id="IPR010994">
    <property type="entry name" value="RuvA_2-like"/>
</dbReference>
<comment type="caution">
    <text evidence="8">The sequence shown here is derived from an EMBL/GenBank/DDBJ whole genome shotgun (WGS) entry which is preliminary data.</text>
</comment>
<evidence type="ECO:0000259" key="7">
    <source>
        <dbReference type="SMART" id="SM00278"/>
    </source>
</evidence>
<feature type="region of interest" description="Domain III" evidence="6">
    <location>
        <begin position="154"/>
        <end position="214"/>
    </location>
</feature>
<comment type="caution">
    <text evidence="6">Lacks conserved residue(s) required for the propagation of feature annotation.</text>
</comment>
<dbReference type="EMBL" id="JADINH010000049">
    <property type="protein sequence ID" value="MBO8415273.1"/>
    <property type="molecule type" value="Genomic_DNA"/>
</dbReference>
<evidence type="ECO:0000313" key="9">
    <source>
        <dbReference type="Proteomes" id="UP000823631"/>
    </source>
</evidence>
<feature type="domain" description="Helix-hairpin-helix DNA-binding motif class 1" evidence="7">
    <location>
        <begin position="107"/>
        <end position="126"/>
    </location>
</feature>
<dbReference type="Proteomes" id="UP000823631">
    <property type="component" value="Unassembled WGS sequence"/>
</dbReference>
<dbReference type="GO" id="GO:0005524">
    <property type="term" value="F:ATP binding"/>
    <property type="evidence" value="ECO:0007669"/>
    <property type="project" value="InterPro"/>
</dbReference>
<gene>
    <name evidence="6 8" type="primary">ruvA</name>
    <name evidence="8" type="ORF">IAB19_02705</name>
</gene>
<evidence type="ECO:0000256" key="4">
    <source>
        <dbReference type="ARBA" id="ARBA00023172"/>
    </source>
</evidence>
<dbReference type="SUPFAM" id="SSF46929">
    <property type="entry name" value="DNA helicase RuvA subunit, C-terminal domain"/>
    <property type="match status" value="1"/>
</dbReference>
<dbReference type="InterPro" id="IPR003583">
    <property type="entry name" value="Hlx-hairpin-Hlx_DNA-bd_motif"/>
</dbReference>
<evidence type="ECO:0000256" key="3">
    <source>
        <dbReference type="ARBA" id="ARBA00023125"/>
    </source>
</evidence>
<dbReference type="SUPFAM" id="SSF47781">
    <property type="entry name" value="RuvA domain 2-like"/>
    <property type="match status" value="1"/>
</dbReference>
<dbReference type="InterPro" id="IPR013849">
    <property type="entry name" value="DNA_helicase_Holl-junc_RuvA_I"/>
</dbReference>
<evidence type="ECO:0000256" key="6">
    <source>
        <dbReference type="HAMAP-Rule" id="MF_00031"/>
    </source>
</evidence>
<sequence>MYGSIRGKVLRIDGFCALIEAGGMGYEVELPTKTLAALSEGQEAFLYLHHQVREDAELLFGFNELSERTVFRELLKVGGIGTRTALAVISTLSPEQLFGAVSAEDSKLISTVPGIGRKTAERLIVELKDRISKLQSVPGVGVSAADLKTQGAAAQAAGLAVDEAVSALIGLGYKESLAVEYVNAVLKEGMDTKQIIVAALSYIGNKNNKNTGRR</sequence>
<dbReference type="HAMAP" id="MF_00031">
    <property type="entry name" value="DNA_HJ_migration_RuvA"/>
    <property type="match status" value="1"/>
</dbReference>
<dbReference type="Pfam" id="PF07499">
    <property type="entry name" value="RuvA_C"/>
    <property type="match status" value="1"/>
</dbReference>